<organism evidence="7 8">
    <name type="scientific">Asanoa hainanensis</name>
    <dbReference type="NCBI Taxonomy" id="560556"/>
    <lineage>
        <taxon>Bacteria</taxon>
        <taxon>Bacillati</taxon>
        <taxon>Actinomycetota</taxon>
        <taxon>Actinomycetes</taxon>
        <taxon>Micromonosporales</taxon>
        <taxon>Micromonosporaceae</taxon>
        <taxon>Asanoa</taxon>
    </lineage>
</organism>
<dbReference type="InterPro" id="IPR036259">
    <property type="entry name" value="MFS_trans_sf"/>
</dbReference>
<dbReference type="Gene3D" id="1.20.1250.20">
    <property type="entry name" value="MFS general substrate transporter like domains"/>
    <property type="match status" value="1"/>
</dbReference>
<keyword evidence="5 6" id="KW-0472">Membrane</keyword>
<dbReference type="RefSeq" id="WP_089254115.1">
    <property type="nucleotide sequence ID" value="NZ_FZPH01000015.1"/>
</dbReference>
<feature type="transmembrane region" description="Helical" evidence="6">
    <location>
        <begin position="46"/>
        <end position="67"/>
    </location>
</feature>
<dbReference type="PANTHER" id="PTHR23513">
    <property type="entry name" value="INTEGRAL MEMBRANE EFFLUX PROTEIN-RELATED"/>
    <property type="match status" value="1"/>
</dbReference>
<evidence type="ECO:0000256" key="6">
    <source>
        <dbReference type="SAM" id="Phobius"/>
    </source>
</evidence>
<comment type="subcellular location">
    <subcellularLocation>
        <location evidence="1">Cell membrane</location>
        <topology evidence="1">Multi-pass membrane protein</topology>
    </subcellularLocation>
</comment>
<evidence type="ECO:0000256" key="5">
    <source>
        <dbReference type="ARBA" id="ARBA00023136"/>
    </source>
</evidence>
<name>A0A239PB24_9ACTN</name>
<keyword evidence="4 6" id="KW-1133">Transmembrane helix</keyword>
<dbReference type="OrthoDB" id="3287459at2"/>
<keyword evidence="8" id="KW-1185">Reference proteome</keyword>
<dbReference type="Proteomes" id="UP000198362">
    <property type="component" value="Unassembled WGS sequence"/>
</dbReference>
<feature type="transmembrane region" description="Helical" evidence="6">
    <location>
        <begin position="88"/>
        <end position="109"/>
    </location>
</feature>
<evidence type="ECO:0000313" key="8">
    <source>
        <dbReference type="Proteomes" id="UP000198362"/>
    </source>
</evidence>
<evidence type="ECO:0000256" key="2">
    <source>
        <dbReference type="ARBA" id="ARBA00022475"/>
    </source>
</evidence>
<feature type="transmembrane region" description="Helical" evidence="6">
    <location>
        <begin position="143"/>
        <end position="163"/>
    </location>
</feature>
<protein>
    <submittedName>
        <fullName evidence="7">Predicted arabinose efflux permease, MFS family</fullName>
    </submittedName>
</protein>
<reference evidence="7 8" key="1">
    <citation type="submission" date="2017-06" db="EMBL/GenBank/DDBJ databases">
        <authorList>
            <person name="Kim H.J."/>
            <person name="Triplett B.A."/>
        </authorList>
    </citation>
    <scope>NUCLEOTIDE SEQUENCE [LARGE SCALE GENOMIC DNA]</scope>
    <source>
        <strain evidence="7 8">CGMCC 4.5593</strain>
    </source>
</reference>
<dbReference type="Pfam" id="PF07690">
    <property type="entry name" value="MFS_1"/>
    <property type="match status" value="1"/>
</dbReference>
<feature type="transmembrane region" description="Helical" evidence="6">
    <location>
        <begin position="244"/>
        <end position="263"/>
    </location>
</feature>
<keyword evidence="2" id="KW-1003">Cell membrane</keyword>
<feature type="transmembrane region" description="Helical" evidence="6">
    <location>
        <begin position="275"/>
        <end position="292"/>
    </location>
</feature>
<dbReference type="InterPro" id="IPR011701">
    <property type="entry name" value="MFS"/>
</dbReference>
<evidence type="ECO:0000256" key="3">
    <source>
        <dbReference type="ARBA" id="ARBA00022692"/>
    </source>
</evidence>
<dbReference type="GO" id="GO:0022857">
    <property type="term" value="F:transmembrane transporter activity"/>
    <property type="evidence" value="ECO:0007669"/>
    <property type="project" value="InterPro"/>
</dbReference>
<feature type="transmembrane region" description="Helical" evidence="6">
    <location>
        <begin position="361"/>
        <end position="383"/>
    </location>
</feature>
<evidence type="ECO:0000256" key="1">
    <source>
        <dbReference type="ARBA" id="ARBA00004651"/>
    </source>
</evidence>
<feature type="transmembrane region" description="Helical" evidence="6">
    <location>
        <begin position="115"/>
        <end position="136"/>
    </location>
</feature>
<proteinExistence type="predicted"/>
<dbReference type="PANTHER" id="PTHR23513:SF11">
    <property type="entry name" value="STAPHYLOFERRIN A TRANSPORTER"/>
    <property type="match status" value="1"/>
</dbReference>
<dbReference type="AlphaFoldDB" id="A0A239PB24"/>
<accession>A0A239PB24</accession>
<keyword evidence="3 6" id="KW-0812">Transmembrane</keyword>
<gene>
    <name evidence="7" type="ORF">SAMN05421812_115154</name>
</gene>
<evidence type="ECO:0000313" key="7">
    <source>
        <dbReference type="EMBL" id="SNT63599.1"/>
    </source>
</evidence>
<dbReference type="EMBL" id="FZPH01000015">
    <property type="protein sequence ID" value="SNT63599.1"/>
    <property type="molecule type" value="Genomic_DNA"/>
</dbReference>
<sequence>MTTYRALFALREFRALFGSGAISVAAKTIELLALSALVYAHTGSPLLAAVAYLGGFLPQALGALTLLSLADRLPPRAALVGWRLAHAALIAVFATGLLPIWAMLVLIMVTGVGDAVVGAVGNAVVVDVLPADAYVLGRSALNASAGAMQIVGFAVGGTMLALIGPTVAFWAAAGLGAFGAALVRFGLRHRPPRTVGRASVGATWSGNRRLLGTAPLRNLLLAQWLPNGLIVGAEAMFVPYAGNAAGALFVGAAAGMLAGDVVIGRLAGPRLRARIGFPLYALLALPYLAFALHPGVVWATGLVTVASFGYAATLTIQEQFVAAVPEDLLGQGLGLAGSGMLTMQAIGATTVGAVAELVTPAGAMTVAALGSLLTTAVLARAGFASPEKVAQRQKADA</sequence>
<dbReference type="GO" id="GO:0005886">
    <property type="term" value="C:plasma membrane"/>
    <property type="evidence" value="ECO:0007669"/>
    <property type="project" value="UniProtKB-SubCell"/>
</dbReference>
<feature type="transmembrane region" description="Helical" evidence="6">
    <location>
        <begin position="15"/>
        <end position="40"/>
    </location>
</feature>
<dbReference type="SUPFAM" id="SSF103473">
    <property type="entry name" value="MFS general substrate transporter"/>
    <property type="match status" value="1"/>
</dbReference>
<evidence type="ECO:0000256" key="4">
    <source>
        <dbReference type="ARBA" id="ARBA00022989"/>
    </source>
</evidence>